<name>A0A6I8M9D3_9FUSO</name>
<protein>
    <recommendedName>
        <fullName evidence="9">Major facilitator superfamily (MFS) profile domain-containing protein</fullName>
    </recommendedName>
</protein>
<evidence type="ECO:0000256" key="2">
    <source>
        <dbReference type="ARBA" id="ARBA00022475"/>
    </source>
</evidence>
<feature type="transmembrane region" description="Helical" evidence="6">
    <location>
        <begin position="302"/>
        <end position="325"/>
    </location>
</feature>
<gene>
    <name evidence="7" type="ORF">OMES3154_00135</name>
</gene>
<dbReference type="PANTHER" id="PTHR23513:SF6">
    <property type="entry name" value="MAJOR FACILITATOR SUPERFAMILY ASSOCIATED DOMAIN-CONTAINING PROTEIN"/>
    <property type="match status" value="1"/>
</dbReference>
<reference evidence="7 8" key="1">
    <citation type="submission" date="2019-10" db="EMBL/GenBank/DDBJ databases">
        <authorList>
            <person name="Blom J."/>
        </authorList>
    </citation>
    <scope>NUCLEOTIDE SEQUENCE [LARGE SCALE GENOMIC DNA]</scope>
    <source>
        <strain evidence="7 8">ES3154-GLU</strain>
    </source>
</reference>
<keyword evidence="8" id="KW-1185">Reference proteome</keyword>
<keyword evidence="4 6" id="KW-1133">Transmembrane helix</keyword>
<organism evidence="7 8">
    <name type="scientific">Oceanivirga miroungae</name>
    <dbReference type="NCBI Taxonomy" id="1130046"/>
    <lineage>
        <taxon>Bacteria</taxon>
        <taxon>Fusobacteriati</taxon>
        <taxon>Fusobacteriota</taxon>
        <taxon>Fusobacteriia</taxon>
        <taxon>Fusobacteriales</taxon>
        <taxon>Leptotrichiaceae</taxon>
        <taxon>Oceanivirga</taxon>
    </lineage>
</organism>
<evidence type="ECO:0000256" key="4">
    <source>
        <dbReference type="ARBA" id="ARBA00022989"/>
    </source>
</evidence>
<dbReference type="InterPro" id="IPR011701">
    <property type="entry name" value="MFS"/>
</dbReference>
<feature type="transmembrane region" description="Helical" evidence="6">
    <location>
        <begin position="166"/>
        <end position="184"/>
    </location>
</feature>
<proteinExistence type="predicted"/>
<feature type="transmembrane region" description="Helical" evidence="6">
    <location>
        <begin position="74"/>
        <end position="95"/>
    </location>
</feature>
<evidence type="ECO:0000256" key="1">
    <source>
        <dbReference type="ARBA" id="ARBA00004651"/>
    </source>
</evidence>
<feature type="transmembrane region" description="Helical" evidence="6">
    <location>
        <begin position="12"/>
        <end position="36"/>
    </location>
</feature>
<dbReference type="Pfam" id="PF07690">
    <property type="entry name" value="MFS_1"/>
    <property type="match status" value="1"/>
</dbReference>
<evidence type="ECO:0000256" key="5">
    <source>
        <dbReference type="ARBA" id="ARBA00023136"/>
    </source>
</evidence>
<dbReference type="PANTHER" id="PTHR23513">
    <property type="entry name" value="INTEGRAL MEMBRANE EFFLUX PROTEIN-RELATED"/>
    <property type="match status" value="1"/>
</dbReference>
<feature type="transmembrane region" description="Helical" evidence="6">
    <location>
        <begin position="246"/>
        <end position="271"/>
    </location>
</feature>
<dbReference type="Proteomes" id="UP000419017">
    <property type="component" value="Unassembled WGS sequence"/>
</dbReference>
<dbReference type="RefSeq" id="WP_156682928.1">
    <property type="nucleotide sequence ID" value="NZ_CABWIB010000001.1"/>
</dbReference>
<dbReference type="GO" id="GO:0005886">
    <property type="term" value="C:plasma membrane"/>
    <property type="evidence" value="ECO:0007669"/>
    <property type="project" value="UniProtKB-SubCell"/>
</dbReference>
<dbReference type="GO" id="GO:0022857">
    <property type="term" value="F:transmembrane transporter activity"/>
    <property type="evidence" value="ECO:0007669"/>
    <property type="project" value="InterPro"/>
</dbReference>
<feature type="transmembrane region" description="Helical" evidence="6">
    <location>
        <begin position="42"/>
        <end position="62"/>
    </location>
</feature>
<keyword evidence="5 6" id="KW-0472">Membrane</keyword>
<dbReference type="InterPro" id="IPR036259">
    <property type="entry name" value="MFS_trans_sf"/>
</dbReference>
<dbReference type="EMBL" id="CABWIB010000001">
    <property type="protein sequence ID" value="VWL84878.1"/>
    <property type="molecule type" value="Genomic_DNA"/>
</dbReference>
<evidence type="ECO:0000256" key="3">
    <source>
        <dbReference type="ARBA" id="ARBA00022692"/>
    </source>
</evidence>
<keyword evidence="2" id="KW-1003">Cell membrane</keyword>
<comment type="subcellular location">
    <subcellularLocation>
        <location evidence="1">Cell membrane</location>
        <topology evidence="1">Multi-pass membrane protein</topology>
    </subcellularLocation>
</comment>
<dbReference type="SUPFAM" id="SSF103473">
    <property type="entry name" value="MFS general substrate transporter"/>
    <property type="match status" value="1"/>
</dbReference>
<feature type="transmembrane region" description="Helical" evidence="6">
    <location>
        <begin position="278"/>
        <end position="296"/>
    </location>
</feature>
<accession>A0A6I8M9D3</accession>
<feature type="transmembrane region" description="Helical" evidence="6">
    <location>
        <begin position="214"/>
        <end position="234"/>
    </location>
</feature>
<evidence type="ECO:0000313" key="7">
    <source>
        <dbReference type="EMBL" id="VWL84878.1"/>
    </source>
</evidence>
<evidence type="ECO:0000256" key="6">
    <source>
        <dbReference type="SAM" id="Phobius"/>
    </source>
</evidence>
<evidence type="ECO:0008006" key="9">
    <source>
        <dbReference type="Google" id="ProtNLM"/>
    </source>
</evidence>
<feature type="transmembrane region" description="Helical" evidence="6">
    <location>
        <begin position="337"/>
        <end position="359"/>
    </location>
</feature>
<dbReference type="Gene3D" id="1.20.1250.20">
    <property type="entry name" value="MFS general substrate transporter like domains"/>
    <property type="match status" value="1"/>
</dbReference>
<dbReference type="CDD" id="cd06173">
    <property type="entry name" value="MFS_MefA_like"/>
    <property type="match status" value="1"/>
</dbReference>
<feature type="transmembrane region" description="Helical" evidence="6">
    <location>
        <begin position="365"/>
        <end position="383"/>
    </location>
</feature>
<dbReference type="AlphaFoldDB" id="A0A6I8M9D3"/>
<keyword evidence="3 6" id="KW-0812">Transmembrane</keyword>
<evidence type="ECO:0000313" key="8">
    <source>
        <dbReference type="Proteomes" id="UP000419017"/>
    </source>
</evidence>
<sequence length="393" mass="44777">MGILKFNKNFRNLWLGRLFSNAGDSVYYVVLSWYLITTTKDPFWVGFINFAIFIPNIFSFLIGHIIDNYNKKHILIILEIGQAFFLCILIIAIYFNFDNPYIISLIAFLIAFFGQNTYAVQDAIIPILVEEKDLESANKYMSAAYNTSDYLFNAISGIIIKLMSTVYILLLDLLSFVLSIISFSKIEYKEKESLNEDKGDFWSGFKLIYEDKSLVYLTFTSGYLNMLFGGLGVYQVIIANEFESSVYYGILLGILSLGVVIGNSYGVTVILKKLKLGLAIITNEILKGIPLVLLFFTSDKYLILVFFFVFGIFLGITHVIMATYFQKAIPSNKLGRFYSATYTLTVSAFPLGALLFGYVAKYMSYNYFMLLFGVNFIIIGISMSKFRKIKNFE</sequence>